<dbReference type="InterPro" id="IPR000994">
    <property type="entry name" value="Pept_M24"/>
</dbReference>
<dbReference type="Gene3D" id="3.90.230.10">
    <property type="entry name" value="Creatinase/methionine aminopeptidase superfamily"/>
    <property type="match status" value="1"/>
</dbReference>
<evidence type="ECO:0000313" key="3">
    <source>
        <dbReference type="EMBL" id="EGO65259.1"/>
    </source>
</evidence>
<dbReference type="Pfam" id="PF00557">
    <property type="entry name" value="Peptidase_M24"/>
    <property type="match status" value="1"/>
</dbReference>
<dbReference type="GO" id="GO:0004177">
    <property type="term" value="F:aminopeptidase activity"/>
    <property type="evidence" value="ECO:0007669"/>
    <property type="project" value="UniProtKB-KW"/>
</dbReference>
<dbReference type="InterPro" id="IPR029149">
    <property type="entry name" value="Creatin/AminoP/Spt16_N"/>
</dbReference>
<keyword evidence="3" id="KW-0645">Protease</keyword>
<name>F7NFD4_9FIRM</name>
<dbReference type="SUPFAM" id="SSF55920">
    <property type="entry name" value="Creatinase/aminopeptidase"/>
    <property type="match status" value="1"/>
</dbReference>
<dbReference type="PANTHER" id="PTHR46112:SF2">
    <property type="entry name" value="XAA-PRO AMINOPEPTIDASE P-RELATED"/>
    <property type="match status" value="1"/>
</dbReference>
<keyword evidence="3" id="KW-0031">Aminopeptidase</keyword>
<sequence length="399" mass="43622">MNKEAGPFINARIEKLRLAMGEKNIDTAIIARPENVFYFSNFNPIINSHPAYVIISLKQDACLLVHCIRNDHARMEGSVENVQLYGKWGANVALAMHDIDAIAALLGDSPIRLGVEGDYASVNWLKAVHSKLNAADTSDIAGDIEMLKIIKDAYEIGCIRKSAALVDCGVETAIGCLDAGAHEAAACTEGQYRMREMWHERFQDYEVSGFGSSEGAQVDSLAVWSMANERIAYGCDCPQAYFPVAGDLVLPMSWARIGGYAAENERSVAVGELDALRNRAYDAMLGAREALFAVLRPGTPFEELYLAAMKVFEDAGFSSILPGRCGHGIGLSTHEFPSLTSGNKIRLKPGMVFTVEPGLMTKDWGGVRHSDTVLVTEAGYELLTQSRRDKITIKQCAYR</sequence>
<dbReference type="AlphaFoldDB" id="F7NFD4"/>
<dbReference type="STRING" id="1009370.ALO_03806"/>
<dbReference type="Proteomes" id="UP000003240">
    <property type="component" value="Unassembled WGS sequence"/>
</dbReference>
<keyword evidence="4" id="KW-1185">Reference proteome</keyword>
<dbReference type="SUPFAM" id="SSF53092">
    <property type="entry name" value="Creatinase/prolidase N-terminal domain"/>
    <property type="match status" value="1"/>
</dbReference>
<dbReference type="eggNOG" id="COG0006">
    <property type="taxonomic scope" value="Bacteria"/>
</dbReference>
<reference evidence="3 4" key="1">
    <citation type="journal article" date="2011" name="EMBO J.">
        <title>Structural diversity of bacterial flagellar motors.</title>
        <authorList>
            <person name="Chen S."/>
            <person name="Beeby M."/>
            <person name="Murphy G.E."/>
            <person name="Leadbetter J.R."/>
            <person name="Hendrixson D.R."/>
            <person name="Briegel A."/>
            <person name="Li Z."/>
            <person name="Shi J."/>
            <person name="Tocheva E.I."/>
            <person name="Muller A."/>
            <person name="Dobro M.J."/>
            <person name="Jensen G.J."/>
        </authorList>
    </citation>
    <scope>NUCLEOTIDE SEQUENCE [LARGE SCALE GENOMIC DNA]</scope>
    <source>
        <strain evidence="3 4">DSM 6540</strain>
    </source>
</reference>
<evidence type="ECO:0000259" key="1">
    <source>
        <dbReference type="Pfam" id="PF00557"/>
    </source>
</evidence>
<accession>F7NFD4</accession>
<dbReference type="Pfam" id="PF01321">
    <property type="entry name" value="Creatinase_N"/>
    <property type="match status" value="1"/>
</dbReference>
<feature type="domain" description="Creatinase N-terminal" evidence="2">
    <location>
        <begin position="12"/>
        <end position="147"/>
    </location>
</feature>
<dbReference type="InterPro" id="IPR050659">
    <property type="entry name" value="Peptidase_M24B"/>
</dbReference>
<protein>
    <submittedName>
        <fullName evidence="3">Putative Xaa-Pro aminopeptidase</fullName>
    </submittedName>
</protein>
<dbReference type="InterPro" id="IPR000587">
    <property type="entry name" value="Creatinase_N"/>
</dbReference>
<dbReference type="InterPro" id="IPR036005">
    <property type="entry name" value="Creatinase/aminopeptidase-like"/>
</dbReference>
<feature type="domain" description="Peptidase M24" evidence="1">
    <location>
        <begin position="158"/>
        <end position="377"/>
    </location>
</feature>
<dbReference type="PANTHER" id="PTHR46112">
    <property type="entry name" value="AMINOPEPTIDASE"/>
    <property type="match status" value="1"/>
</dbReference>
<comment type="caution">
    <text evidence="3">The sequence shown here is derived from an EMBL/GenBank/DDBJ whole genome shotgun (WGS) entry which is preliminary data.</text>
</comment>
<keyword evidence="3" id="KW-0378">Hydrolase</keyword>
<evidence type="ECO:0000259" key="2">
    <source>
        <dbReference type="Pfam" id="PF01321"/>
    </source>
</evidence>
<gene>
    <name evidence="3" type="ORF">ALO_03806</name>
</gene>
<evidence type="ECO:0000313" key="4">
    <source>
        <dbReference type="Proteomes" id="UP000003240"/>
    </source>
</evidence>
<proteinExistence type="predicted"/>
<dbReference type="CDD" id="cd01066">
    <property type="entry name" value="APP_MetAP"/>
    <property type="match status" value="1"/>
</dbReference>
<dbReference type="Gene3D" id="3.40.350.10">
    <property type="entry name" value="Creatinase/prolidase N-terminal domain"/>
    <property type="match status" value="1"/>
</dbReference>
<dbReference type="EMBL" id="AFGF01000024">
    <property type="protein sequence ID" value="EGO65259.1"/>
    <property type="molecule type" value="Genomic_DNA"/>
</dbReference>
<organism evidence="3 4">
    <name type="scientific">Acetonema longum DSM 6540</name>
    <dbReference type="NCBI Taxonomy" id="1009370"/>
    <lineage>
        <taxon>Bacteria</taxon>
        <taxon>Bacillati</taxon>
        <taxon>Bacillota</taxon>
        <taxon>Negativicutes</taxon>
        <taxon>Acetonemataceae</taxon>
        <taxon>Acetonema</taxon>
    </lineage>
</organism>